<dbReference type="AlphaFoldDB" id="A0A6A6HQH9"/>
<protein>
    <submittedName>
        <fullName evidence="3">Uncharacterized protein</fullName>
    </submittedName>
</protein>
<feature type="compositionally biased region" description="Basic and acidic residues" evidence="2">
    <location>
        <begin position="377"/>
        <end position="392"/>
    </location>
</feature>
<gene>
    <name evidence="3" type="ORF">EV356DRAFT_527963</name>
</gene>
<feature type="compositionally biased region" description="Basic and acidic residues" evidence="2">
    <location>
        <begin position="495"/>
        <end position="526"/>
    </location>
</feature>
<proteinExistence type="predicted"/>
<feature type="compositionally biased region" description="Low complexity" evidence="2">
    <location>
        <begin position="37"/>
        <end position="47"/>
    </location>
</feature>
<evidence type="ECO:0000256" key="1">
    <source>
        <dbReference type="SAM" id="Coils"/>
    </source>
</evidence>
<dbReference type="Proteomes" id="UP000800092">
    <property type="component" value="Unassembled WGS sequence"/>
</dbReference>
<reference evidence="3" key="1">
    <citation type="journal article" date="2020" name="Stud. Mycol.">
        <title>101 Dothideomycetes genomes: a test case for predicting lifestyles and emergence of pathogens.</title>
        <authorList>
            <person name="Haridas S."/>
            <person name="Albert R."/>
            <person name="Binder M."/>
            <person name="Bloem J."/>
            <person name="Labutti K."/>
            <person name="Salamov A."/>
            <person name="Andreopoulos B."/>
            <person name="Baker S."/>
            <person name="Barry K."/>
            <person name="Bills G."/>
            <person name="Bluhm B."/>
            <person name="Cannon C."/>
            <person name="Castanera R."/>
            <person name="Culley D."/>
            <person name="Daum C."/>
            <person name="Ezra D."/>
            <person name="Gonzalez J."/>
            <person name="Henrissat B."/>
            <person name="Kuo A."/>
            <person name="Liang C."/>
            <person name="Lipzen A."/>
            <person name="Lutzoni F."/>
            <person name="Magnuson J."/>
            <person name="Mondo S."/>
            <person name="Nolan M."/>
            <person name="Ohm R."/>
            <person name="Pangilinan J."/>
            <person name="Park H.-J."/>
            <person name="Ramirez L."/>
            <person name="Alfaro M."/>
            <person name="Sun H."/>
            <person name="Tritt A."/>
            <person name="Yoshinaga Y."/>
            <person name="Zwiers L.-H."/>
            <person name="Turgeon B."/>
            <person name="Goodwin S."/>
            <person name="Spatafora J."/>
            <person name="Crous P."/>
            <person name="Grigoriev I."/>
        </authorList>
    </citation>
    <scope>NUCLEOTIDE SEQUENCE</scope>
    <source>
        <strain evidence="3">Tuck. ex Michener</strain>
    </source>
</reference>
<dbReference type="EMBL" id="ML991771">
    <property type="protein sequence ID" value="KAF2240129.1"/>
    <property type="molecule type" value="Genomic_DNA"/>
</dbReference>
<feature type="coiled-coil region" evidence="1">
    <location>
        <begin position="252"/>
        <end position="286"/>
    </location>
</feature>
<feature type="region of interest" description="Disordered" evidence="2">
    <location>
        <begin position="1"/>
        <end position="55"/>
    </location>
</feature>
<keyword evidence="1" id="KW-0175">Coiled coil</keyword>
<keyword evidence="4" id="KW-1185">Reference proteome</keyword>
<sequence length="553" mass="62506">MPRLNRPQSGTNQGRTTLSPQANEMVAITDDHDHDTSAPGSSSTAAPKPEDHEKSLTRAEAFEGIRTAINEEYSLMERCEEMEKEAKSRVSEEDTSSLERDVMLKKELARVFSHIEQVQKLGNLVGLARFGVTPYYYGNHLKPVMDRVKQGLAELEARKEHVEFELEKQVQDTRRRPSTPGTREDFDLMRHVKEPIPQMRDEPPNGSPLTGRRSQSPNGRAEETDKMYWLPENQFNKFIDSDRLIRGFEEQANEGLRLANELQARCLQLEQENDDLKAKRKHHGAETDPDRLVELVTLLLNQFIRALSTSPTLDTTSRRQRAIIRRLKELTGIFYPGQDLDDLVQFGQFYVHCLSPPSSPEPPFTTLQEVGAQEDIGDGKRSRSGQERKDFGIENELGIMSGMSKKEGKRAIRDSDMEDDGPSASRARNQHSSTPIDSTYMSENDSQIDMEGKFFVLRGAQLEHEATTPDADETANIPNRVSEPAKTPRQNGAKRNHESGKFESESQERDARGSLDNLKRTADKMGQRVGGGEMNTARHDRSRSCSPMKRACK</sequence>
<organism evidence="3 4">
    <name type="scientific">Viridothelium virens</name>
    <name type="common">Speckled blister lichen</name>
    <name type="synonym">Trypethelium virens</name>
    <dbReference type="NCBI Taxonomy" id="1048519"/>
    <lineage>
        <taxon>Eukaryota</taxon>
        <taxon>Fungi</taxon>
        <taxon>Dikarya</taxon>
        <taxon>Ascomycota</taxon>
        <taxon>Pezizomycotina</taxon>
        <taxon>Dothideomycetes</taxon>
        <taxon>Dothideomycetes incertae sedis</taxon>
        <taxon>Trypetheliales</taxon>
        <taxon>Trypetheliaceae</taxon>
        <taxon>Viridothelium</taxon>
    </lineage>
</organism>
<feature type="compositionally biased region" description="Polar residues" evidence="2">
    <location>
        <begin position="1"/>
        <end position="22"/>
    </location>
</feature>
<evidence type="ECO:0000313" key="4">
    <source>
        <dbReference type="Proteomes" id="UP000800092"/>
    </source>
</evidence>
<accession>A0A6A6HQH9</accession>
<feature type="compositionally biased region" description="Polar residues" evidence="2">
    <location>
        <begin position="426"/>
        <end position="443"/>
    </location>
</feature>
<name>A0A6A6HQH9_VIRVR</name>
<feature type="region of interest" description="Disordered" evidence="2">
    <location>
        <begin position="167"/>
        <end position="221"/>
    </location>
</feature>
<feature type="compositionally biased region" description="Basic and acidic residues" evidence="2">
    <location>
        <begin position="404"/>
        <end position="415"/>
    </location>
</feature>
<dbReference type="OrthoDB" id="10622238at2759"/>
<feature type="region of interest" description="Disordered" evidence="2">
    <location>
        <begin position="460"/>
        <end position="553"/>
    </location>
</feature>
<feature type="compositionally biased region" description="Basic and acidic residues" evidence="2">
    <location>
        <begin position="182"/>
        <end position="203"/>
    </location>
</feature>
<evidence type="ECO:0000256" key="2">
    <source>
        <dbReference type="SAM" id="MobiDB-lite"/>
    </source>
</evidence>
<evidence type="ECO:0000313" key="3">
    <source>
        <dbReference type="EMBL" id="KAF2240129.1"/>
    </source>
</evidence>
<feature type="region of interest" description="Disordered" evidence="2">
    <location>
        <begin position="374"/>
        <end position="443"/>
    </location>
</feature>